<reference evidence="3" key="1">
    <citation type="submission" date="2022-11" db="UniProtKB">
        <authorList>
            <consortium name="WormBaseParasite"/>
        </authorList>
    </citation>
    <scope>IDENTIFICATION</scope>
</reference>
<evidence type="ECO:0000256" key="1">
    <source>
        <dbReference type="SAM" id="SignalP"/>
    </source>
</evidence>
<keyword evidence="1" id="KW-0732">Signal</keyword>
<dbReference type="Proteomes" id="UP000887563">
    <property type="component" value="Unplaced"/>
</dbReference>
<sequence length="127" mass="14618">MNTTINFSIILFVFLALIIISQQNTKFQQEEQRREQLTVNEDINNFAAKLNKKKRFLSTSERLTGKSAFLNRRLHKREADPMEEQSCVVRVQKVETTVGKCVMLRGGIRGCQTDLHLDPESADCMID</sequence>
<dbReference type="WBParaSite" id="Minc3s00907g18764">
    <property type="protein sequence ID" value="Minc3s00907g18764"/>
    <property type="gene ID" value="Minc3s00907g18764"/>
</dbReference>
<name>A0A914LUM7_MELIC</name>
<keyword evidence="2" id="KW-1185">Reference proteome</keyword>
<evidence type="ECO:0000313" key="3">
    <source>
        <dbReference type="WBParaSite" id="Minc3s00907g18764"/>
    </source>
</evidence>
<protein>
    <submittedName>
        <fullName evidence="3">Uncharacterized protein</fullName>
    </submittedName>
</protein>
<proteinExistence type="predicted"/>
<dbReference type="AlphaFoldDB" id="A0A914LUM7"/>
<organism evidence="2 3">
    <name type="scientific">Meloidogyne incognita</name>
    <name type="common">Southern root-knot nematode worm</name>
    <name type="synonym">Oxyuris incognita</name>
    <dbReference type="NCBI Taxonomy" id="6306"/>
    <lineage>
        <taxon>Eukaryota</taxon>
        <taxon>Metazoa</taxon>
        <taxon>Ecdysozoa</taxon>
        <taxon>Nematoda</taxon>
        <taxon>Chromadorea</taxon>
        <taxon>Rhabditida</taxon>
        <taxon>Tylenchina</taxon>
        <taxon>Tylenchomorpha</taxon>
        <taxon>Tylenchoidea</taxon>
        <taxon>Meloidogynidae</taxon>
        <taxon>Meloidogyninae</taxon>
        <taxon>Meloidogyne</taxon>
        <taxon>Meloidogyne incognita group</taxon>
    </lineage>
</organism>
<feature type="chain" id="PRO_5037041621" evidence="1">
    <location>
        <begin position="24"/>
        <end position="127"/>
    </location>
</feature>
<feature type="signal peptide" evidence="1">
    <location>
        <begin position="1"/>
        <end position="23"/>
    </location>
</feature>
<accession>A0A914LUM7</accession>
<evidence type="ECO:0000313" key="2">
    <source>
        <dbReference type="Proteomes" id="UP000887563"/>
    </source>
</evidence>